<gene>
    <name evidence="2" type="ORF">LUA81_00545</name>
    <name evidence="1" type="ORF">LUA82_00545</name>
</gene>
<dbReference type="EMBL" id="CP089285">
    <property type="protein sequence ID" value="UTO56492.1"/>
    <property type="molecule type" value="Genomic_DNA"/>
</dbReference>
<dbReference type="EMBL" id="CP089286">
    <property type="protein sequence ID" value="UTO55571.1"/>
    <property type="molecule type" value="Genomic_DNA"/>
</dbReference>
<dbReference type="Pfam" id="PF00216">
    <property type="entry name" value="Bac_DNA_binding"/>
    <property type="match status" value="1"/>
</dbReference>
<dbReference type="GO" id="GO:0030527">
    <property type="term" value="F:structural constituent of chromatin"/>
    <property type="evidence" value="ECO:0007669"/>
    <property type="project" value="InterPro"/>
</dbReference>
<evidence type="ECO:0000313" key="1">
    <source>
        <dbReference type="EMBL" id="UTO55571.1"/>
    </source>
</evidence>
<dbReference type="RefSeq" id="WP_218193894.1">
    <property type="nucleotide sequence ID" value="NZ_CP054597.1"/>
</dbReference>
<evidence type="ECO:0000313" key="3">
    <source>
        <dbReference type="Proteomes" id="UP001059822"/>
    </source>
</evidence>
<evidence type="ECO:0000313" key="2">
    <source>
        <dbReference type="EMBL" id="UTO56492.1"/>
    </source>
</evidence>
<accession>A0A9Q9BV40</accession>
<dbReference type="Proteomes" id="UP001059985">
    <property type="component" value="Chromosome"/>
</dbReference>
<dbReference type="GO" id="GO:0003677">
    <property type="term" value="F:DNA binding"/>
    <property type="evidence" value="ECO:0007669"/>
    <property type="project" value="UniProtKB-KW"/>
</dbReference>
<name>A0A9Q9BV40_9RICK</name>
<evidence type="ECO:0000313" key="4">
    <source>
        <dbReference type="Proteomes" id="UP001059985"/>
    </source>
</evidence>
<dbReference type="InterPro" id="IPR000119">
    <property type="entry name" value="Hist_DNA-bd"/>
</dbReference>
<dbReference type="AlphaFoldDB" id="A0A9Q9BV40"/>
<organism evidence="1 3">
    <name type="scientific">Neoehrlichia mikurensis</name>
    <dbReference type="NCBI Taxonomy" id="89586"/>
    <lineage>
        <taxon>Bacteria</taxon>
        <taxon>Pseudomonadati</taxon>
        <taxon>Pseudomonadota</taxon>
        <taxon>Alphaproteobacteria</taxon>
        <taxon>Rickettsiales</taxon>
        <taxon>Anaplasmataceae</taxon>
        <taxon>Candidatus Neoehrlichia</taxon>
    </lineage>
</organism>
<keyword evidence="1" id="KW-0238">DNA-binding</keyword>
<sequence>MSLKSHLIQRISKKNPSLGEDIVLHIFDIFFSLIINNIKNNQRVELRGFGSFSTKSYIIKSSNSRLIKDKYKKIYFRPSNKLIQLINQQ</sequence>
<protein>
    <submittedName>
        <fullName evidence="1">HU family DNA-binding protein</fullName>
    </submittedName>
</protein>
<proteinExistence type="predicted"/>
<dbReference type="Proteomes" id="UP001059822">
    <property type="component" value="Chromosome"/>
</dbReference>
<reference evidence="1" key="1">
    <citation type="journal article" date="2022" name="Microorganisms">
        <title>Assembly and Comparison of Ca. Neoehrlichia mikurensis Genomes.</title>
        <authorList>
            <person name="Azagi T."/>
            <person name="Dirks R.P."/>
            <person name="Yebra-Pimentel E.S."/>
            <person name="Schaap P.J."/>
            <person name="Koehorst J.J."/>
            <person name="Esser H.J."/>
            <person name="Sprong H."/>
        </authorList>
    </citation>
    <scope>NUCLEOTIDE SEQUENCE</scope>
    <source>
        <strain evidence="2">18-2804</strain>
        <strain evidence="1">18-2837</strain>
    </source>
</reference>
<keyword evidence="4" id="KW-1185">Reference proteome</keyword>
<dbReference type="SMART" id="SM00411">
    <property type="entry name" value="BHL"/>
    <property type="match status" value="1"/>
</dbReference>